<keyword evidence="8" id="KW-1185">Reference proteome</keyword>
<dbReference type="Gene3D" id="1.10.40.30">
    <property type="entry name" value="Fumarase/aspartase (C-terminal domain)"/>
    <property type="match status" value="1"/>
</dbReference>
<evidence type="ECO:0000256" key="3">
    <source>
        <dbReference type="ARBA" id="ARBA00022571"/>
    </source>
</evidence>
<keyword evidence="5 7" id="KW-0456">Lyase</keyword>
<dbReference type="GO" id="GO:0004056">
    <property type="term" value="F:argininosuccinate lyase activity"/>
    <property type="evidence" value="ECO:0007669"/>
    <property type="project" value="UniProtKB-EC"/>
</dbReference>
<gene>
    <name evidence="7" type="ORF">CKF48_11855</name>
</gene>
<dbReference type="OrthoDB" id="9768878at2"/>
<dbReference type="InterPro" id="IPR024083">
    <property type="entry name" value="Fumarase/histidase_N"/>
</dbReference>
<evidence type="ECO:0000259" key="6">
    <source>
        <dbReference type="Pfam" id="PF00206"/>
    </source>
</evidence>
<dbReference type="GO" id="GO:0042450">
    <property type="term" value="P:L-arginine biosynthetic process via ornithine"/>
    <property type="evidence" value="ECO:0007669"/>
    <property type="project" value="InterPro"/>
</dbReference>
<evidence type="ECO:0000256" key="1">
    <source>
        <dbReference type="ARBA" id="ARBA00004941"/>
    </source>
</evidence>
<proteinExistence type="predicted"/>
<evidence type="ECO:0000313" key="8">
    <source>
        <dbReference type="Proteomes" id="UP000215137"/>
    </source>
</evidence>
<evidence type="ECO:0000256" key="2">
    <source>
        <dbReference type="ARBA" id="ARBA00012338"/>
    </source>
</evidence>
<dbReference type="Gene3D" id="1.20.200.10">
    <property type="entry name" value="Fumarase/aspartase (Central domain)"/>
    <property type="match status" value="1"/>
</dbReference>
<dbReference type="InterPro" id="IPR000362">
    <property type="entry name" value="Fumarate_lyase_fam"/>
</dbReference>
<keyword evidence="4" id="KW-0028">Amino-acid biosynthesis</keyword>
<dbReference type="EC" id="4.3.2.1" evidence="2"/>
<organism evidence="7 8">
    <name type="scientific">Cytobacillus kochii</name>
    <dbReference type="NCBI Taxonomy" id="859143"/>
    <lineage>
        <taxon>Bacteria</taxon>
        <taxon>Bacillati</taxon>
        <taxon>Bacillota</taxon>
        <taxon>Bacilli</taxon>
        <taxon>Bacillales</taxon>
        <taxon>Bacillaceae</taxon>
        <taxon>Cytobacillus</taxon>
    </lineage>
</organism>
<dbReference type="UniPathway" id="UPA00068">
    <property type="reaction ID" value="UER00114"/>
</dbReference>
<dbReference type="RefSeq" id="WP_095373582.1">
    <property type="nucleotide sequence ID" value="NZ_CP022983.1"/>
</dbReference>
<evidence type="ECO:0000256" key="4">
    <source>
        <dbReference type="ARBA" id="ARBA00022605"/>
    </source>
</evidence>
<evidence type="ECO:0000256" key="5">
    <source>
        <dbReference type="ARBA" id="ARBA00023239"/>
    </source>
</evidence>
<dbReference type="AlphaFoldDB" id="A0A248TPJ7"/>
<dbReference type="InterPro" id="IPR022761">
    <property type="entry name" value="Fumarate_lyase_N"/>
</dbReference>
<dbReference type="KEGG" id="bko:CKF48_11855"/>
<sequence length="497" mass="57002">MTGRVKSPPHEIMNKLILYPQLLFESDNYLEHYLSIEKVLIKSYEEMNLINTTDAVKLLESVKSVQKENIIKSAYSNMNDIAFSIEKAIDENLGKPVLNWHLDRSRNDLQACGQLMYARDSWISLIQKFQKLLIELWALASKYKRTIMPGYTHFQTAQVMSVGFYLTAISRHIQKTLEKMVLCLESINESCPLGSGAMSGQEYPWDLEMMANDLGFDSFGGHALVCVASRDWILEIGENLAFFGVNMSRFMTDMMNWGSSEYQFLHFPDELVGISSSMPQKRNLPILERIRGKTSHLISYYQDFMLGQRNTPFSNLVEVSKESSSNLPRLFQTANDIADLLLLIFENIDFNINKMKKRCEEDYLGGFTLANYLSAKEGIPYRKAQVISGEFITLAINEGIAPKKLPILLLSQVCERYGYKQLQINQATLVDIFDPEKALFVKITAGSVHPEEVNEIIECQKRQNAEFIRRFNRITEKVTEAKQRLNKWVPGKENVND</sequence>
<name>A0A248TPJ7_9BACI</name>
<keyword evidence="3" id="KW-0055">Arginine biosynthesis</keyword>
<dbReference type="Proteomes" id="UP000215137">
    <property type="component" value="Chromosome"/>
</dbReference>
<dbReference type="PRINTS" id="PR00145">
    <property type="entry name" value="ARGSUCLYASE"/>
</dbReference>
<reference evidence="7 8" key="1">
    <citation type="submission" date="2017-08" db="EMBL/GenBank/DDBJ databases">
        <title>Complete Genome Sequence of Bacillus kochii Oregon-R-modENCODE STRAIN BDGP4, isolated from Drosophila melanogaster gut.</title>
        <authorList>
            <person name="Wan K.H."/>
            <person name="Yu C."/>
            <person name="Park S."/>
            <person name="Hammonds A.S."/>
            <person name="Booth B.W."/>
            <person name="Celniker S.E."/>
        </authorList>
    </citation>
    <scope>NUCLEOTIDE SEQUENCE [LARGE SCALE GENOMIC DNA]</scope>
    <source>
        <strain evidence="7 8">BDGP4</strain>
    </source>
</reference>
<dbReference type="GO" id="GO:0005829">
    <property type="term" value="C:cytosol"/>
    <property type="evidence" value="ECO:0007669"/>
    <property type="project" value="TreeGrafter"/>
</dbReference>
<dbReference type="Gene3D" id="1.10.275.10">
    <property type="entry name" value="Fumarase/aspartase (N-terminal domain)"/>
    <property type="match status" value="1"/>
</dbReference>
<dbReference type="EMBL" id="CP022983">
    <property type="protein sequence ID" value="ASV70020.1"/>
    <property type="molecule type" value="Genomic_DNA"/>
</dbReference>
<dbReference type="PANTHER" id="PTHR43814:SF1">
    <property type="entry name" value="ARGININOSUCCINATE LYASE"/>
    <property type="match status" value="1"/>
</dbReference>
<feature type="domain" description="Fumarate lyase N-terminal" evidence="6">
    <location>
        <begin position="36"/>
        <end position="294"/>
    </location>
</feature>
<protein>
    <recommendedName>
        <fullName evidence="2">argininosuccinate lyase</fullName>
        <ecNumber evidence="2">4.3.2.1</ecNumber>
    </recommendedName>
</protein>
<dbReference type="SUPFAM" id="SSF48557">
    <property type="entry name" value="L-aspartase-like"/>
    <property type="match status" value="1"/>
</dbReference>
<accession>A0A248TPJ7</accession>
<dbReference type="PANTHER" id="PTHR43814">
    <property type="entry name" value="ARGININOSUCCINATE LYASE"/>
    <property type="match status" value="1"/>
</dbReference>
<comment type="pathway">
    <text evidence="1">Amino-acid biosynthesis; L-arginine biosynthesis; L-arginine from L-ornithine and carbamoyl phosphate: step 3/3.</text>
</comment>
<dbReference type="InterPro" id="IPR008948">
    <property type="entry name" value="L-Aspartase-like"/>
</dbReference>
<dbReference type="Pfam" id="PF00206">
    <property type="entry name" value="Lyase_1"/>
    <property type="match status" value="1"/>
</dbReference>
<dbReference type="PRINTS" id="PR00149">
    <property type="entry name" value="FUMRATELYASE"/>
</dbReference>
<evidence type="ECO:0000313" key="7">
    <source>
        <dbReference type="EMBL" id="ASV70020.1"/>
    </source>
</evidence>
<dbReference type="InterPro" id="IPR009049">
    <property type="entry name" value="Argininosuccinate_lyase"/>
</dbReference>